<dbReference type="Gene3D" id="3.90.550.10">
    <property type="entry name" value="Spore Coat Polysaccharide Biosynthesis Protein SpsA, Chain A"/>
    <property type="match status" value="1"/>
</dbReference>
<protein>
    <recommendedName>
        <fullName evidence="4">3-deoxy-manno-octulosonate cytidylyltransferase</fullName>
    </recommendedName>
</protein>
<dbReference type="InterPro" id="IPR029044">
    <property type="entry name" value="Nucleotide-diphossugar_trans"/>
</dbReference>
<dbReference type="NCBIfam" id="NF003952">
    <property type="entry name" value="PRK05450.1-5"/>
    <property type="match status" value="1"/>
</dbReference>
<dbReference type="EMBL" id="LAZR01019337">
    <property type="protein sequence ID" value="KKL92913.1"/>
    <property type="molecule type" value="Genomic_DNA"/>
</dbReference>
<evidence type="ECO:0008006" key="4">
    <source>
        <dbReference type="Google" id="ProtNLM"/>
    </source>
</evidence>
<dbReference type="Pfam" id="PF02348">
    <property type="entry name" value="CTP_transf_3"/>
    <property type="match status" value="1"/>
</dbReference>
<keyword evidence="1" id="KW-0808">Transferase</keyword>
<evidence type="ECO:0000256" key="2">
    <source>
        <dbReference type="ARBA" id="ARBA00022695"/>
    </source>
</evidence>
<dbReference type="InterPro" id="IPR004528">
    <property type="entry name" value="KdsB"/>
</dbReference>
<dbReference type="GO" id="GO:0005829">
    <property type="term" value="C:cytosol"/>
    <property type="evidence" value="ECO:0007669"/>
    <property type="project" value="TreeGrafter"/>
</dbReference>
<reference evidence="3" key="1">
    <citation type="journal article" date="2015" name="Nature">
        <title>Complex archaea that bridge the gap between prokaryotes and eukaryotes.</title>
        <authorList>
            <person name="Spang A."/>
            <person name="Saw J.H."/>
            <person name="Jorgensen S.L."/>
            <person name="Zaremba-Niedzwiedzka K."/>
            <person name="Martijn J."/>
            <person name="Lind A.E."/>
            <person name="van Eijk R."/>
            <person name="Schleper C."/>
            <person name="Guy L."/>
            <person name="Ettema T.J."/>
        </authorList>
    </citation>
    <scope>NUCLEOTIDE SEQUENCE</scope>
</reference>
<dbReference type="PANTHER" id="PTHR42866:SF2">
    <property type="entry name" value="3-DEOXY-MANNO-OCTULOSONATE CYTIDYLYLTRANSFERASE, MITOCHONDRIAL"/>
    <property type="match status" value="1"/>
</dbReference>
<comment type="caution">
    <text evidence="3">The sequence shown here is derived from an EMBL/GenBank/DDBJ whole genome shotgun (WGS) entry which is preliminary data.</text>
</comment>
<dbReference type="CDD" id="cd02517">
    <property type="entry name" value="CMP-KDO-Synthetase"/>
    <property type="match status" value="1"/>
</dbReference>
<evidence type="ECO:0000256" key="1">
    <source>
        <dbReference type="ARBA" id="ARBA00022679"/>
    </source>
</evidence>
<dbReference type="PANTHER" id="PTHR42866">
    <property type="entry name" value="3-DEOXY-MANNO-OCTULOSONATE CYTIDYLYLTRANSFERASE"/>
    <property type="match status" value="1"/>
</dbReference>
<proteinExistence type="predicted"/>
<organism evidence="3">
    <name type="scientific">marine sediment metagenome</name>
    <dbReference type="NCBI Taxonomy" id="412755"/>
    <lineage>
        <taxon>unclassified sequences</taxon>
        <taxon>metagenomes</taxon>
        <taxon>ecological metagenomes</taxon>
    </lineage>
</organism>
<dbReference type="InterPro" id="IPR003329">
    <property type="entry name" value="Cytidylyl_trans"/>
</dbReference>
<evidence type="ECO:0000313" key="3">
    <source>
        <dbReference type="EMBL" id="KKL92913.1"/>
    </source>
</evidence>
<keyword evidence="2" id="KW-0548">Nucleotidyltransferase</keyword>
<name>A0A0F9G2M0_9ZZZZ</name>
<sequence>MRDFVGLIPARYASRRYPGKPLCDLLGRPMIVRVYQRTIKWDKFDRVYVATDDKKIFNVCGSYNIPCIMTGKYHVDCLDRASEAAAYLEATDKGAKKYIIIQGDEPLFNVEILNVKYDDDCVNFYTESITDVSDPNAVKVVMDCSGKALYFSRFSIPYCKPETTRRNDLFIPIRKQIGIYIFTSDMLKIYNQLESSMLENAEGIGLNRLLENGYVVTMKYTPFDSISIDTPEDRDKVLKLMEKRL</sequence>
<dbReference type="GO" id="GO:0008690">
    <property type="term" value="F:3-deoxy-manno-octulosonate cytidylyltransferase activity"/>
    <property type="evidence" value="ECO:0007669"/>
    <property type="project" value="InterPro"/>
</dbReference>
<accession>A0A0F9G2M0</accession>
<dbReference type="SUPFAM" id="SSF53448">
    <property type="entry name" value="Nucleotide-diphospho-sugar transferases"/>
    <property type="match status" value="1"/>
</dbReference>
<gene>
    <name evidence="3" type="ORF">LCGC14_1879920</name>
</gene>
<dbReference type="AlphaFoldDB" id="A0A0F9G2M0"/>